<dbReference type="RefSeq" id="XP_014565680.1">
    <property type="nucleotide sequence ID" value="XM_014710194.1"/>
</dbReference>
<comment type="similarity">
    <text evidence="1">Belongs to the cytochrome b5 family. MAPR subfamily.</text>
</comment>
<name>G7DST9_MIXOS</name>
<accession>G7DST9</accession>
<evidence type="ECO:0000256" key="1">
    <source>
        <dbReference type="ARBA" id="ARBA00038357"/>
    </source>
</evidence>
<dbReference type="HOGENOM" id="CLU_070889_2_0_1"/>
<keyword evidence="3" id="KW-1133">Transmembrane helix</keyword>
<dbReference type="FunFam" id="3.10.120.10:FF:000003">
    <property type="entry name" value="membrane-associated progesterone receptor component 1"/>
    <property type="match status" value="1"/>
</dbReference>
<evidence type="ECO:0000313" key="5">
    <source>
        <dbReference type="EMBL" id="GAA93649.1"/>
    </source>
</evidence>
<reference evidence="5 6" key="1">
    <citation type="journal article" date="2011" name="J. Gen. Appl. Microbiol.">
        <title>Draft genome sequencing of the enigmatic basidiomycete Mixia osmundae.</title>
        <authorList>
            <person name="Nishida H."/>
            <person name="Nagatsuka Y."/>
            <person name="Sugiyama J."/>
        </authorList>
    </citation>
    <scope>NUCLEOTIDE SEQUENCE [LARGE SCALE GENOMIC DNA]</scope>
    <source>
        <strain evidence="6">CBS 9802 / IAM 14324 / JCM 22182 / KY 12970</strain>
    </source>
</reference>
<evidence type="ECO:0000259" key="4">
    <source>
        <dbReference type="SMART" id="SM01117"/>
    </source>
</evidence>
<organism evidence="5 6">
    <name type="scientific">Mixia osmundae (strain CBS 9802 / IAM 14324 / JCM 22182 / KY 12970)</name>
    <dbReference type="NCBI Taxonomy" id="764103"/>
    <lineage>
        <taxon>Eukaryota</taxon>
        <taxon>Fungi</taxon>
        <taxon>Dikarya</taxon>
        <taxon>Basidiomycota</taxon>
        <taxon>Pucciniomycotina</taxon>
        <taxon>Mixiomycetes</taxon>
        <taxon>Mixiales</taxon>
        <taxon>Mixiaceae</taxon>
        <taxon>Mixia</taxon>
    </lineage>
</organism>
<dbReference type="eggNOG" id="KOG1108">
    <property type="taxonomic scope" value="Eukaryota"/>
</dbReference>
<dbReference type="GO" id="GO:0020037">
    <property type="term" value="F:heme binding"/>
    <property type="evidence" value="ECO:0007669"/>
    <property type="project" value="UniProtKB-ARBA"/>
</dbReference>
<sequence>MSADTTARRRHQGTDRHHSSSNKPLAVRSIDQDERDDETGRTGALVVTAFSWLVMAIFCSLVLSRMITETWLWGYDGQYSDPKHVIRKWTTPQQTFTEAQLRQFDGTDPSKPIYLAVMSDVFDVSAGRRMYGPGGSYHHFAGRDGSRAFTTGCFETDLTHDTRGLSEKELRTIQGWHSFFERSKKYWKVGKVLSRPIDPDSPIPLPCKNGKGS</sequence>
<proteinExistence type="inferred from homology"/>
<dbReference type="Proteomes" id="UP000009131">
    <property type="component" value="Unassembled WGS sequence"/>
</dbReference>
<dbReference type="InterPro" id="IPR001199">
    <property type="entry name" value="Cyt_B5-like_heme/steroid-bd"/>
</dbReference>
<dbReference type="SUPFAM" id="SSF55856">
    <property type="entry name" value="Cytochrome b5-like heme/steroid binding domain"/>
    <property type="match status" value="1"/>
</dbReference>
<dbReference type="Gene3D" id="3.10.120.10">
    <property type="entry name" value="Cytochrome b5-like heme/steroid binding domain"/>
    <property type="match status" value="1"/>
</dbReference>
<dbReference type="EMBL" id="BABT02000011">
    <property type="protein sequence ID" value="GAA93649.1"/>
    <property type="molecule type" value="Genomic_DNA"/>
</dbReference>
<keyword evidence="3" id="KW-0812">Transmembrane</keyword>
<dbReference type="InterPro" id="IPR050577">
    <property type="entry name" value="MAPR/NEUFC/NENF-like"/>
</dbReference>
<dbReference type="PANTHER" id="PTHR10281">
    <property type="entry name" value="MEMBRANE-ASSOCIATED PROGESTERONE RECEPTOR COMPONENT-RELATED"/>
    <property type="match status" value="1"/>
</dbReference>
<evidence type="ECO:0000256" key="2">
    <source>
        <dbReference type="SAM" id="MobiDB-lite"/>
    </source>
</evidence>
<dbReference type="InterPro" id="IPR036400">
    <property type="entry name" value="Cyt_B5-like_heme/steroid_sf"/>
</dbReference>
<dbReference type="OMA" id="YGKWGAY"/>
<dbReference type="GO" id="GO:0012505">
    <property type="term" value="C:endomembrane system"/>
    <property type="evidence" value="ECO:0007669"/>
    <property type="project" value="TreeGrafter"/>
</dbReference>
<dbReference type="PANTHER" id="PTHR10281:SF76">
    <property type="entry name" value="CALCUTTA CUP-RELATED"/>
    <property type="match status" value="1"/>
</dbReference>
<dbReference type="AlphaFoldDB" id="G7DST9"/>
<keyword evidence="6" id="KW-1185">Reference proteome</keyword>
<feature type="region of interest" description="Disordered" evidence="2">
    <location>
        <begin position="1"/>
        <end position="38"/>
    </location>
</feature>
<feature type="domain" description="Cytochrome b5 heme-binding" evidence="4">
    <location>
        <begin position="96"/>
        <end position="193"/>
    </location>
</feature>
<keyword evidence="3" id="KW-0472">Membrane</keyword>
<evidence type="ECO:0000313" key="6">
    <source>
        <dbReference type="Proteomes" id="UP000009131"/>
    </source>
</evidence>
<feature type="transmembrane region" description="Helical" evidence="3">
    <location>
        <begin position="43"/>
        <end position="63"/>
    </location>
</feature>
<reference evidence="5 6" key="2">
    <citation type="journal article" date="2012" name="Open Biol.">
        <title>Characteristics of nucleosomes and linker DNA regions on the genome of the basidiomycete Mixia osmundae revealed by mono- and dinucleosome mapping.</title>
        <authorList>
            <person name="Nishida H."/>
            <person name="Kondo S."/>
            <person name="Matsumoto T."/>
            <person name="Suzuki Y."/>
            <person name="Yoshikawa H."/>
            <person name="Taylor T.D."/>
            <person name="Sugiyama J."/>
        </authorList>
    </citation>
    <scope>NUCLEOTIDE SEQUENCE [LARGE SCALE GENOMIC DNA]</scope>
    <source>
        <strain evidence="6">CBS 9802 / IAM 14324 / JCM 22182 / KY 12970</strain>
    </source>
</reference>
<dbReference type="GO" id="GO:0016020">
    <property type="term" value="C:membrane"/>
    <property type="evidence" value="ECO:0007669"/>
    <property type="project" value="TreeGrafter"/>
</dbReference>
<dbReference type="InParanoid" id="G7DST9"/>
<dbReference type="Pfam" id="PF00173">
    <property type="entry name" value="Cyt-b5"/>
    <property type="match status" value="1"/>
</dbReference>
<protein>
    <recommendedName>
        <fullName evidence="4">Cytochrome b5 heme-binding domain-containing protein</fullName>
    </recommendedName>
</protein>
<evidence type="ECO:0000256" key="3">
    <source>
        <dbReference type="SAM" id="Phobius"/>
    </source>
</evidence>
<comment type="caution">
    <text evidence="5">The sequence shown here is derived from an EMBL/GenBank/DDBJ whole genome shotgun (WGS) entry which is preliminary data.</text>
</comment>
<gene>
    <name evidence="5" type="primary">Mo00294</name>
    <name evidence="5" type="ORF">E5Q_00294</name>
</gene>
<dbReference type="OrthoDB" id="10257697at2759"/>
<dbReference type="SMART" id="SM01117">
    <property type="entry name" value="Cyt-b5"/>
    <property type="match status" value="1"/>
</dbReference>